<organism evidence="9 10">
    <name type="scientific">Xylanibacter ruminicola</name>
    <name type="common">Prevotella ruminicola</name>
    <dbReference type="NCBI Taxonomy" id="839"/>
    <lineage>
        <taxon>Bacteria</taxon>
        <taxon>Pseudomonadati</taxon>
        <taxon>Bacteroidota</taxon>
        <taxon>Bacteroidia</taxon>
        <taxon>Bacteroidales</taxon>
        <taxon>Prevotellaceae</taxon>
        <taxon>Xylanibacter</taxon>
    </lineage>
</organism>
<dbReference type="Pfam" id="PF14322">
    <property type="entry name" value="SusD-like_3"/>
    <property type="match status" value="1"/>
</dbReference>
<dbReference type="Gene3D" id="1.25.40.10">
    <property type="entry name" value="Tetratricopeptide repeat domain"/>
    <property type="match status" value="1"/>
</dbReference>
<dbReference type="Pfam" id="PF07980">
    <property type="entry name" value="SusD_RagB"/>
    <property type="match status" value="1"/>
</dbReference>
<dbReference type="InterPro" id="IPR033985">
    <property type="entry name" value="SusD-like_N"/>
</dbReference>
<evidence type="ECO:0000313" key="10">
    <source>
        <dbReference type="Proteomes" id="UP000763088"/>
    </source>
</evidence>
<accession>A0A928GI03</accession>
<evidence type="ECO:0000256" key="1">
    <source>
        <dbReference type="ARBA" id="ARBA00004442"/>
    </source>
</evidence>
<evidence type="ECO:0000256" key="6">
    <source>
        <dbReference type="SAM" id="SignalP"/>
    </source>
</evidence>
<feature type="domain" description="RagB/SusD" evidence="7">
    <location>
        <begin position="368"/>
        <end position="542"/>
    </location>
</feature>
<evidence type="ECO:0000256" key="2">
    <source>
        <dbReference type="ARBA" id="ARBA00006275"/>
    </source>
</evidence>
<dbReference type="AlphaFoldDB" id="A0A928GI03"/>
<feature type="domain" description="SusD-like N-terminal" evidence="8">
    <location>
        <begin position="30"/>
        <end position="233"/>
    </location>
</feature>
<keyword evidence="3 6" id="KW-0732">Signal</keyword>
<dbReference type="Proteomes" id="UP000763088">
    <property type="component" value="Unassembled WGS sequence"/>
</dbReference>
<sequence length="542" mass="61046">MKFNNIKSLISATCLMFAAGILTTSCVKDLDVDPINPQQTMVADYDALFNKIYASFALTGQTGPDGNKDLSSFDEGQSDFYRMAWYMNEFTTDEAHWIWATDAGVPDLLHNTYGATNDFSMGLYYRLYFTITLCNFYLDQVADDGTEETTHRRAEVRFIRALNYYYLMDNYANASFVEHVTPELGEYYTRTQLFTYVESEIKAAEADLVSAGQNTYGRVDKVAAWNLLSRLYLNAEVYTGTAQWDNAMEYAEKVINNGYYHLNTTGATNPSTGETYTAYQMLFLADNNETDAKYEAIFPIMFDGLNTQSHGGMNFLVLSCYSSTMSETVPSGTDNSWGKCTRVRGKLIDTFFGEGVAAPETDQVKTMTDAAGDDRALFYSKGYTRNITDESDATMGYSCVKFRNVRSDGKGTAALIKVDTDLPLFRVAEAYLTYAEASIRKGGANAKADEYINTLHKRAHAAEKNGYTLNDVVKEWSKEFWFEGRRRMDLVRFGMYGGQSNYKWEFMGGTASGAQFPAYRNIYPLPDNDLTNNPNLKQNEGY</sequence>
<evidence type="ECO:0000256" key="3">
    <source>
        <dbReference type="ARBA" id="ARBA00022729"/>
    </source>
</evidence>
<dbReference type="InterPro" id="IPR012944">
    <property type="entry name" value="SusD_RagB_dom"/>
</dbReference>
<gene>
    <name evidence="9" type="ORF">E7102_03465</name>
</gene>
<proteinExistence type="inferred from homology"/>
<dbReference type="CDD" id="cd08977">
    <property type="entry name" value="SusD"/>
    <property type="match status" value="1"/>
</dbReference>
<dbReference type="InterPro" id="IPR011990">
    <property type="entry name" value="TPR-like_helical_dom_sf"/>
</dbReference>
<evidence type="ECO:0000313" key="9">
    <source>
        <dbReference type="EMBL" id="MBE6265520.1"/>
    </source>
</evidence>
<reference evidence="9" key="1">
    <citation type="submission" date="2019-04" db="EMBL/GenBank/DDBJ databases">
        <title>Evolution of Biomass-Degrading Anaerobic Consortia Revealed by Metagenomics.</title>
        <authorList>
            <person name="Peng X."/>
        </authorList>
    </citation>
    <scope>NUCLEOTIDE SEQUENCE</scope>
    <source>
        <strain evidence="9">SIG141</strain>
    </source>
</reference>
<protein>
    <submittedName>
        <fullName evidence="9">RagB/SusD family nutrient uptake outer membrane protein</fullName>
    </submittedName>
</protein>
<evidence type="ECO:0000256" key="4">
    <source>
        <dbReference type="ARBA" id="ARBA00023136"/>
    </source>
</evidence>
<feature type="signal peptide" evidence="6">
    <location>
        <begin position="1"/>
        <end position="18"/>
    </location>
</feature>
<dbReference type="Gene3D" id="1.10.3780.10">
    <property type="entry name" value="SusD-like"/>
    <property type="match status" value="1"/>
</dbReference>
<feature type="chain" id="PRO_5037825458" evidence="6">
    <location>
        <begin position="19"/>
        <end position="542"/>
    </location>
</feature>
<keyword evidence="5" id="KW-0998">Cell outer membrane</keyword>
<keyword evidence="4" id="KW-0472">Membrane</keyword>
<comment type="subcellular location">
    <subcellularLocation>
        <location evidence="1">Cell outer membrane</location>
    </subcellularLocation>
</comment>
<dbReference type="GO" id="GO:0009279">
    <property type="term" value="C:cell outer membrane"/>
    <property type="evidence" value="ECO:0007669"/>
    <property type="project" value="UniProtKB-SubCell"/>
</dbReference>
<evidence type="ECO:0000259" key="7">
    <source>
        <dbReference type="Pfam" id="PF07980"/>
    </source>
</evidence>
<dbReference type="PROSITE" id="PS51257">
    <property type="entry name" value="PROKAR_LIPOPROTEIN"/>
    <property type="match status" value="1"/>
</dbReference>
<evidence type="ECO:0000256" key="5">
    <source>
        <dbReference type="ARBA" id="ARBA00023237"/>
    </source>
</evidence>
<dbReference type="SUPFAM" id="SSF48452">
    <property type="entry name" value="TPR-like"/>
    <property type="match status" value="1"/>
</dbReference>
<dbReference type="EMBL" id="SUYD01000003">
    <property type="protein sequence ID" value="MBE6265520.1"/>
    <property type="molecule type" value="Genomic_DNA"/>
</dbReference>
<comment type="caution">
    <text evidence="9">The sequence shown here is derived from an EMBL/GenBank/DDBJ whole genome shotgun (WGS) entry which is preliminary data.</text>
</comment>
<dbReference type="Gene3D" id="1.25.40.390">
    <property type="match status" value="1"/>
</dbReference>
<comment type="similarity">
    <text evidence="2">Belongs to the SusD family.</text>
</comment>
<name>A0A928GI03_XYLRU</name>
<evidence type="ECO:0000259" key="8">
    <source>
        <dbReference type="Pfam" id="PF14322"/>
    </source>
</evidence>